<protein>
    <submittedName>
        <fullName evidence="2">Uncharacterized protein</fullName>
    </submittedName>
</protein>
<dbReference type="SUPFAM" id="SSF47823">
    <property type="entry name" value="lambda integrase-like, N-terminal domain"/>
    <property type="match status" value="1"/>
</dbReference>
<dbReference type="EMBL" id="KQ247479">
    <property type="protein sequence ID" value="KNC72161.1"/>
    <property type="molecule type" value="Genomic_DNA"/>
</dbReference>
<gene>
    <name evidence="2" type="ORF">SARC_15287</name>
</gene>
<reference evidence="2 3" key="1">
    <citation type="submission" date="2011-02" db="EMBL/GenBank/DDBJ databases">
        <title>The Genome Sequence of Sphaeroforma arctica JP610.</title>
        <authorList>
            <consortium name="The Broad Institute Genome Sequencing Platform"/>
            <person name="Russ C."/>
            <person name="Cuomo C."/>
            <person name="Young S.K."/>
            <person name="Zeng Q."/>
            <person name="Gargeya S."/>
            <person name="Alvarado L."/>
            <person name="Berlin A."/>
            <person name="Chapman S.B."/>
            <person name="Chen Z."/>
            <person name="Freedman E."/>
            <person name="Gellesch M."/>
            <person name="Goldberg J."/>
            <person name="Griggs A."/>
            <person name="Gujja S."/>
            <person name="Heilman E."/>
            <person name="Heiman D."/>
            <person name="Howarth C."/>
            <person name="Mehta T."/>
            <person name="Neiman D."/>
            <person name="Pearson M."/>
            <person name="Roberts A."/>
            <person name="Saif S."/>
            <person name="Shea T."/>
            <person name="Shenoy N."/>
            <person name="Sisk P."/>
            <person name="Stolte C."/>
            <person name="Sykes S."/>
            <person name="White J."/>
            <person name="Yandava C."/>
            <person name="Burger G."/>
            <person name="Gray M.W."/>
            <person name="Holland P.W.H."/>
            <person name="King N."/>
            <person name="Lang F.B.F."/>
            <person name="Roger A.J."/>
            <person name="Ruiz-Trillo I."/>
            <person name="Haas B."/>
            <person name="Nusbaum C."/>
            <person name="Birren B."/>
        </authorList>
    </citation>
    <scope>NUCLEOTIDE SEQUENCE [LARGE SCALE GENOMIC DNA]</scope>
    <source>
        <strain evidence="2 3">JP610</strain>
    </source>
</reference>
<dbReference type="Proteomes" id="UP000054560">
    <property type="component" value="Unassembled WGS sequence"/>
</dbReference>
<feature type="non-terminal residue" evidence="2">
    <location>
        <position position="1"/>
    </location>
</feature>
<accession>A0A0L0F6H1</accession>
<keyword evidence="1" id="KW-0238">DNA-binding</keyword>
<proteinExistence type="predicted"/>
<dbReference type="GO" id="GO:0003677">
    <property type="term" value="F:DNA binding"/>
    <property type="evidence" value="ECO:0007669"/>
    <property type="project" value="UniProtKB-KW"/>
</dbReference>
<evidence type="ECO:0000313" key="3">
    <source>
        <dbReference type="Proteomes" id="UP000054560"/>
    </source>
</evidence>
<evidence type="ECO:0000256" key="1">
    <source>
        <dbReference type="ARBA" id="ARBA00023125"/>
    </source>
</evidence>
<sequence>SRSSVDTNTEWRVSAGHSENYRIAFQFWTNYATRHNLPTTIPTRDQLLHFLEFYFYEGCAPDQIRQIRAAVNSYTRSHGLIPPDDTTWQRAVQGYISLWNQGNPLPHPTSLAFLPHGLLRSWMQQDFSTGVYLPVEPRKPPTTPDKPRISATWLAQVLDATGLPANWRALIAVFWLSRARRDTNRTVACNSFTFIPASHTLLIDLKKKRGERSQVAKLITRPLDCITYAFLERHLPDACRSSDSLQAPATALNNLTDE</sequence>
<dbReference type="AlphaFoldDB" id="A0A0L0F6H1"/>
<evidence type="ECO:0000313" key="2">
    <source>
        <dbReference type="EMBL" id="KNC72161.1"/>
    </source>
</evidence>
<dbReference type="InterPro" id="IPR010998">
    <property type="entry name" value="Integrase_recombinase_N"/>
</dbReference>
<feature type="non-terminal residue" evidence="2">
    <location>
        <position position="258"/>
    </location>
</feature>
<keyword evidence="3" id="KW-1185">Reference proteome</keyword>
<dbReference type="RefSeq" id="XP_014146063.1">
    <property type="nucleotide sequence ID" value="XM_014290588.1"/>
</dbReference>
<dbReference type="GeneID" id="25915791"/>
<name>A0A0L0F6H1_9EUKA</name>
<organism evidence="2 3">
    <name type="scientific">Sphaeroforma arctica JP610</name>
    <dbReference type="NCBI Taxonomy" id="667725"/>
    <lineage>
        <taxon>Eukaryota</taxon>
        <taxon>Ichthyosporea</taxon>
        <taxon>Ichthyophonida</taxon>
        <taxon>Sphaeroforma</taxon>
    </lineage>
</organism>
<dbReference type="Gene3D" id="1.10.150.130">
    <property type="match status" value="1"/>
</dbReference>